<proteinExistence type="predicted"/>
<keyword evidence="3" id="KW-1185">Reference proteome</keyword>
<gene>
    <name evidence="2" type="ORF">HNQ41_002737</name>
</gene>
<name>A0A840QSM8_9BACI</name>
<dbReference type="Proteomes" id="UP000551878">
    <property type="component" value="Unassembled WGS sequence"/>
</dbReference>
<dbReference type="SUPFAM" id="SSF89360">
    <property type="entry name" value="HesB-like domain"/>
    <property type="match status" value="1"/>
</dbReference>
<protein>
    <submittedName>
        <fullName evidence="2">Uncharacterized protein YneR</fullName>
    </submittedName>
</protein>
<dbReference type="EMBL" id="JACHHB010000013">
    <property type="protein sequence ID" value="MBB5174522.1"/>
    <property type="molecule type" value="Genomic_DNA"/>
</dbReference>
<dbReference type="InterPro" id="IPR000361">
    <property type="entry name" value="ATAP_core_dom"/>
</dbReference>
<dbReference type="Pfam" id="PF01521">
    <property type="entry name" value="Fe-S_biosyn"/>
    <property type="match status" value="1"/>
</dbReference>
<evidence type="ECO:0000313" key="3">
    <source>
        <dbReference type="Proteomes" id="UP000551878"/>
    </source>
</evidence>
<feature type="domain" description="Core" evidence="1">
    <location>
        <begin position="1"/>
        <end position="91"/>
    </location>
</feature>
<dbReference type="AlphaFoldDB" id="A0A840QSM8"/>
<evidence type="ECO:0000313" key="2">
    <source>
        <dbReference type="EMBL" id="MBB5174522.1"/>
    </source>
</evidence>
<dbReference type="RefSeq" id="WP_184664936.1">
    <property type="nucleotide sequence ID" value="NZ_JACHHB010000013.1"/>
</dbReference>
<evidence type="ECO:0000259" key="1">
    <source>
        <dbReference type="Pfam" id="PF01521"/>
    </source>
</evidence>
<dbReference type="InterPro" id="IPR035903">
    <property type="entry name" value="HesB-like_dom_sf"/>
</dbReference>
<reference evidence="2 3" key="1">
    <citation type="submission" date="2020-08" db="EMBL/GenBank/DDBJ databases">
        <title>Genomic Encyclopedia of Type Strains, Phase IV (KMG-IV): sequencing the most valuable type-strain genomes for metagenomic binning, comparative biology and taxonomic classification.</title>
        <authorList>
            <person name="Goeker M."/>
        </authorList>
    </citation>
    <scope>NUCLEOTIDE SEQUENCE [LARGE SCALE GENOMIC DNA]</scope>
    <source>
        <strain evidence="2 3">DSM 24696</strain>
    </source>
</reference>
<comment type="caution">
    <text evidence="2">The sequence shown here is derived from an EMBL/GenBank/DDBJ whole genome shotgun (WGS) entry which is preliminary data.</text>
</comment>
<dbReference type="Gene3D" id="2.60.300.12">
    <property type="entry name" value="HesB-like domain"/>
    <property type="match status" value="1"/>
</dbReference>
<accession>A0A840QSM8</accession>
<sequence length="100" mass="11415">MDLTISERAVGFYKQEMNLEAGDKIRLYVRVGGCGSGGFSVGVMKEELQDGAHIEDIEGIYFFVTQDDAWYFDGMTIDYDPDYEMMVFENPYIDDLSNPQ</sequence>
<organism evidence="2 3">
    <name type="scientific">Texcoconibacillus texcoconensis</name>
    <dbReference type="NCBI Taxonomy" id="1095777"/>
    <lineage>
        <taxon>Bacteria</taxon>
        <taxon>Bacillati</taxon>
        <taxon>Bacillota</taxon>
        <taxon>Bacilli</taxon>
        <taxon>Bacillales</taxon>
        <taxon>Bacillaceae</taxon>
        <taxon>Texcoconibacillus</taxon>
    </lineage>
</organism>